<gene>
    <name evidence="10" type="ORF">OC842_006183</name>
</gene>
<dbReference type="Gene3D" id="3.30.70.330">
    <property type="match status" value="3"/>
</dbReference>
<evidence type="ECO:0000256" key="3">
    <source>
        <dbReference type="ARBA" id="ARBA00022737"/>
    </source>
</evidence>
<feature type="domain" description="RRM" evidence="9">
    <location>
        <begin position="371"/>
        <end position="449"/>
    </location>
</feature>
<feature type="compositionally biased region" description="Basic and acidic residues" evidence="8">
    <location>
        <begin position="122"/>
        <end position="132"/>
    </location>
</feature>
<keyword evidence="11" id="KW-1185">Reference proteome</keyword>
<keyword evidence="5" id="KW-0508">mRNA splicing</keyword>
<protein>
    <recommendedName>
        <fullName evidence="9">RRM domain-containing protein</fullName>
    </recommendedName>
</protein>
<keyword evidence="3" id="KW-0677">Repeat</keyword>
<feature type="compositionally biased region" description="Basic and acidic residues" evidence="8">
    <location>
        <begin position="36"/>
        <end position="93"/>
    </location>
</feature>
<dbReference type="PANTHER" id="PTHR23139">
    <property type="entry name" value="RNA-BINDING PROTEIN"/>
    <property type="match status" value="1"/>
</dbReference>
<dbReference type="GO" id="GO:0006397">
    <property type="term" value="P:mRNA processing"/>
    <property type="evidence" value="ECO:0007669"/>
    <property type="project" value="UniProtKB-KW"/>
</dbReference>
<feature type="domain" description="RRM" evidence="9">
    <location>
        <begin position="261"/>
        <end position="344"/>
    </location>
</feature>
<dbReference type="SUPFAM" id="SSF54928">
    <property type="entry name" value="RNA-binding domain, RBD"/>
    <property type="match status" value="2"/>
</dbReference>
<comment type="caution">
    <text evidence="10">The sequence shown here is derived from an EMBL/GenBank/DDBJ whole genome shotgun (WGS) entry which is preliminary data.</text>
</comment>
<evidence type="ECO:0000313" key="11">
    <source>
        <dbReference type="Proteomes" id="UP001176521"/>
    </source>
</evidence>
<evidence type="ECO:0000256" key="4">
    <source>
        <dbReference type="ARBA" id="ARBA00022884"/>
    </source>
</evidence>
<dbReference type="CDD" id="cd12231">
    <property type="entry name" value="RRM2_U2AF65"/>
    <property type="match status" value="1"/>
</dbReference>
<dbReference type="GO" id="GO:0003723">
    <property type="term" value="F:RNA binding"/>
    <property type="evidence" value="ECO:0007669"/>
    <property type="project" value="UniProtKB-UniRule"/>
</dbReference>
<evidence type="ECO:0000259" key="9">
    <source>
        <dbReference type="PROSITE" id="PS50102"/>
    </source>
</evidence>
<feature type="compositionally biased region" description="Gly residues" evidence="8">
    <location>
        <begin position="560"/>
        <end position="570"/>
    </location>
</feature>
<evidence type="ECO:0000256" key="7">
    <source>
        <dbReference type="PROSITE-ProRule" id="PRU00176"/>
    </source>
</evidence>
<dbReference type="Proteomes" id="UP001176521">
    <property type="component" value="Unassembled WGS sequence"/>
</dbReference>
<evidence type="ECO:0000256" key="1">
    <source>
        <dbReference type="ARBA" id="ARBA00004123"/>
    </source>
</evidence>
<reference evidence="10" key="1">
    <citation type="journal article" date="2023" name="PhytoFront">
        <title>Draft Genome Resources of Seven Strains of Tilletia horrida, Causal Agent of Kernel Smut of Rice.</title>
        <authorList>
            <person name="Khanal S."/>
            <person name="Antony Babu S."/>
            <person name="Zhou X.G."/>
        </authorList>
    </citation>
    <scope>NUCLEOTIDE SEQUENCE</scope>
    <source>
        <strain evidence="10">TX3</strain>
    </source>
</reference>
<dbReference type="PROSITE" id="PS50102">
    <property type="entry name" value="RRM"/>
    <property type="match status" value="2"/>
</dbReference>
<dbReference type="InterPro" id="IPR000504">
    <property type="entry name" value="RRM_dom"/>
</dbReference>
<dbReference type="FunFam" id="3.30.70.330:FF:000676">
    <property type="entry name" value="U2 snRNP auxiliary factor large subunit"/>
    <property type="match status" value="1"/>
</dbReference>
<dbReference type="GO" id="GO:0008380">
    <property type="term" value="P:RNA splicing"/>
    <property type="evidence" value="ECO:0007669"/>
    <property type="project" value="UniProtKB-KW"/>
</dbReference>
<dbReference type="NCBIfam" id="TIGR01642">
    <property type="entry name" value="U2AF_lg"/>
    <property type="match status" value="1"/>
</dbReference>
<keyword evidence="6" id="KW-0539">Nucleus</keyword>
<feature type="region of interest" description="Disordered" evidence="8">
    <location>
        <begin position="537"/>
        <end position="575"/>
    </location>
</feature>
<organism evidence="10 11">
    <name type="scientific">Tilletia horrida</name>
    <dbReference type="NCBI Taxonomy" id="155126"/>
    <lineage>
        <taxon>Eukaryota</taxon>
        <taxon>Fungi</taxon>
        <taxon>Dikarya</taxon>
        <taxon>Basidiomycota</taxon>
        <taxon>Ustilaginomycotina</taxon>
        <taxon>Exobasidiomycetes</taxon>
        <taxon>Tilletiales</taxon>
        <taxon>Tilletiaceae</taxon>
        <taxon>Tilletia</taxon>
    </lineage>
</organism>
<feature type="compositionally biased region" description="Polar residues" evidence="8">
    <location>
        <begin position="170"/>
        <end position="180"/>
    </location>
</feature>
<dbReference type="InterPro" id="IPR035979">
    <property type="entry name" value="RBD_domain_sf"/>
</dbReference>
<dbReference type="InterPro" id="IPR012677">
    <property type="entry name" value="Nucleotide-bd_a/b_plait_sf"/>
</dbReference>
<evidence type="ECO:0000313" key="10">
    <source>
        <dbReference type="EMBL" id="KAK0523330.1"/>
    </source>
</evidence>
<dbReference type="Pfam" id="PF00076">
    <property type="entry name" value="RRM_1"/>
    <property type="match status" value="2"/>
</dbReference>
<feature type="compositionally biased region" description="Basic and acidic residues" evidence="8">
    <location>
        <begin position="143"/>
        <end position="154"/>
    </location>
</feature>
<dbReference type="GO" id="GO:0005634">
    <property type="term" value="C:nucleus"/>
    <property type="evidence" value="ECO:0007669"/>
    <property type="project" value="UniProtKB-SubCell"/>
</dbReference>
<dbReference type="EMBL" id="JAPDMQ010000521">
    <property type="protein sequence ID" value="KAK0523330.1"/>
    <property type="molecule type" value="Genomic_DNA"/>
</dbReference>
<evidence type="ECO:0000256" key="6">
    <source>
        <dbReference type="ARBA" id="ARBA00023242"/>
    </source>
</evidence>
<feature type="region of interest" description="Disordered" evidence="8">
    <location>
        <begin position="26"/>
        <end position="183"/>
    </location>
</feature>
<keyword evidence="4 7" id="KW-0694">RNA-binding</keyword>
<proteinExistence type="predicted"/>
<dbReference type="CDD" id="cd12230">
    <property type="entry name" value="RRM1_U2AF65"/>
    <property type="match status" value="1"/>
</dbReference>
<evidence type="ECO:0000256" key="8">
    <source>
        <dbReference type="SAM" id="MobiDB-lite"/>
    </source>
</evidence>
<dbReference type="AlphaFoldDB" id="A0AAN6G8P7"/>
<evidence type="ECO:0000256" key="5">
    <source>
        <dbReference type="ARBA" id="ARBA00023187"/>
    </source>
</evidence>
<comment type="subcellular location">
    <subcellularLocation>
        <location evidence="1">Nucleus</location>
    </subcellularLocation>
</comment>
<accession>A0AAN6G8P7</accession>
<dbReference type="CDD" id="cd12232">
    <property type="entry name" value="RRM3_U2AF65"/>
    <property type="match status" value="1"/>
</dbReference>
<dbReference type="SMART" id="SM00360">
    <property type="entry name" value="RRM"/>
    <property type="match status" value="3"/>
</dbReference>
<name>A0AAN6G8P7_9BASI</name>
<dbReference type="InterPro" id="IPR006529">
    <property type="entry name" value="U2AF_lg"/>
</dbReference>
<keyword evidence="2" id="KW-0507">mRNA processing</keyword>
<evidence type="ECO:0000256" key="2">
    <source>
        <dbReference type="ARBA" id="ARBA00022664"/>
    </source>
</evidence>
<sequence>MEDHRYSAAAYGGSASGTDAYMADASRAGAGYGPADSDRYGGSRHHGGGEGDDRSHRRGSRRDYDRDDRRRDYDRERDYGDYDRRRSSRRDDDGYGSSRHHHHRSSRDDGYYDSPARSHRRGHDDYYEEDYRGGSSRGGGGRGRGDWRNADAREQSPPIKRSPTPEGTIPISQRQRSQSKWDLAPDGFDSIGALQAKASGIFGHGAAKALTGVAPLAHDSGMGGALAPIHLAPNVPALGMGGQIGAHASLAVNPNVNRQARRLYVGNITYEANEANITNFFNARMREVGFAKDGEGDPCVGAQINPDKGYAFVEFRSPEEATNAMGFDGIVFLNQSLKIRRPKDYQGPDIAPPRPAHVPGVISTNVPDSPNKIFIGGLPTYIADEQVIELLKAFGELRAFNLVKEAGSGASKGFAFCEYVDPLITDIACQGLNDIELGGRRLVVQRASVGANRGSGGPTGSNVGPLGPGGLIVPPSFTADGGEAGEPTRCMQMLNMVTPQELVDDVEYSEIVEDVRDECAKFGSVLDVRIPRPMAESKGAAGNTWRVTQEAKKSADGEEGGSGGGGGAGESTGKAEREGVGRVYVKFAEVDQCATALQQIAGRQFGGRVVICAFLREEEWPGDEDGGESANATTNQLSDGVGAAAGAAAAADLAAGGSVKHENVDEPAS</sequence>